<comment type="caution">
    <text evidence="1">The sequence shown here is derived from an EMBL/GenBank/DDBJ whole genome shotgun (WGS) entry which is preliminary data.</text>
</comment>
<gene>
    <name evidence="1" type="ORF">XENOCAPTIV_017644</name>
</gene>
<protein>
    <submittedName>
        <fullName evidence="1">Uncharacterized protein</fullName>
    </submittedName>
</protein>
<accession>A0ABV0QJL2</accession>
<evidence type="ECO:0000313" key="1">
    <source>
        <dbReference type="EMBL" id="MEQ2195743.1"/>
    </source>
</evidence>
<dbReference type="EMBL" id="JAHRIN010012083">
    <property type="protein sequence ID" value="MEQ2195743.1"/>
    <property type="molecule type" value="Genomic_DNA"/>
</dbReference>
<name>A0ABV0QJL2_9TELE</name>
<proteinExistence type="predicted"/>
<sequence length="141" mass="16122">MENVWHIMAASCCGDFFFPAGSWSLGRVDGMMTRAKQRNPDYRPDYIAKDNKMQNNQQRFILQQDNATKHTNNSLCKNGRSMAQLQTFEDMSVHHSCQVHLLKFSIAYTHVQLVGNWCALLTAGKSETTLCALCRTTEHFM</sequence>
<keyword evidence="2" id="KW-1185">Reference proteome</keyword>
<evidence type="ECO:0000313" key="2">
    <source>
        <dbReference type="Proteomes" id="UP001434883"/>
    </source>
</evidence>
<reference evidence="1 2" key="1">
    <citation type="submission" date="2021-06" db="EMBL/GenBank/DDBJ databases">
        <authorList>
            <person name="Palmer J.M."/>
        </authorList>
    </citation>
    <scope>NUCLEOTIDE SEQUENCE [LARGE SCALE GENOMIC DNA]</scope>
    <source>
        <strain evidence="1 2">XC_2019</strain>
        <tissue evidence="1">Muscle</tissue>
    </source>
</reference>
<dbReference type="Proteomes" id="UP001434883">
    <property type="component" value="Unassembled WGS sequence"/>
</dbReference>
<organism evidence="1 2">
    <name type="scientific">Xenoophorus captivus</name>
    <dbReference type="NCBI Taxonomy" id="1517983"/>
    <lineage>
        <taxon>Eukaryota</taxon>
        <taxon>Metazoa</taxon>
        <taxon>Chordata</taxon>
        <taxon>Craniata</taxon>
        <taxon>Vertebrata</taxon>
        <taxon>Euteleostomi</taxon>
        <taxon>Actinopterygii</taxon>
        <taxon>Neopterygii</taxon>
        <taxon>Teleostei</taxon>
        <taxon>Neoteleostei</taxon>
        <taxon>Acanthomorphata</taxon>
        <taxon>Ovalentaria</taxon>
        <taxon>Atherinomorphae</taxon>
        <taxon>Cyprinodontiformes</taxon>
        <taxon>Goodeidae</taxon>
        <taxon>Xenoophorus</taxon>
    </lineage>
</organism>